<reference evidence="2" key="1">
    <citation type="journal article" date="2021" name="PeerJ">
        <title>Extensive microbial diversity within the chicken gut microbiome revealed by metagenomics and culture.</title>
        <authorList>
            <person name="Gilroy R."/>
            <person name="Ravi A."/>
            <person name="Getino M."/>
            <person name="Pursley I."/>
            <person name="Horton D.L."/>
            <person name="Alikhan N.F."/>
            <person name="Baker D."/>
            <person name="Gharbi K."/>
            <person name="Hall N."/>
            <person name="Watson M."/>
            <person name="Adriaenssens E.M."/>
            <person name="Foster-Nyarko E."/>
            <person name="Jarju S."/>
            <person name="Secka A."/>
            <person name="Antonio M."/>
            <person name="Oren A."/>
            <person name="Chaudhuri R.R."/>
            <person name="La Ragione R."/>
            <person name="Hildebrand F."/>
            <person name="Pallen M.J."/>
        </authorList>
    </citation>
    <scope>NUCLEOTIDE SEQUENCE</scope>
    <source>
        <strain evidence="2">ChiGjej2B2-19336</strain>
    </source>
</reference>
<accession>A0A921AW63</accession>
<dbReference type="InterPro" id="IPR002877">
    <property type="entry name" value="RNA_MeTrfase_FtsJ_dom"/>
</dbReference>
<dbReference type="AlphaFoldDB" id="A0A921AW63"/>
<dbReference type="PANTHER" id="PTHR37524:SF2">
    <property type="entry name" value="RIBOSOMAL RNA METHYLTRANSFERASE FTSJ DOMAIN-CONTAINING PROTEIN"/>
    <property type="match status" value="1"/>
</dbReference>
<name>A0A921AW63_9BACT</name>
<reference evidence="2" key="2">
    <citation type="submission" date="2021-09" db="EMBL/GenBank/DDBJ databases">
        <authorList>
            <person name="Gilroy R."/>
        </authorList>
    </citation>
    <scope>NUCLEOTIDE SEQUENCE</scope>
    <source>
        <strain evidence="2">ChiGjej2B2-19336</strain>
    </source>
</reference>
<dbReference type="PANTHER" id="PTHR37524">
    <property type="entry name" value="RIBOSOMAL RNA LARGE SUBUNIT METHYLTRANSFERASE M"/>
    <property type="match status" value="1"/>
</dbReference>
<dbReference type="Proteomes" id="UP000698963">
    <property type="component" value="Unassembled WGS sequence"/>
</dbReference>
<comment type="caution">
    <text evidence="2">The sequence shown here is derived from an EMBL/GenBank/DDBJ whole genome shotgun (WGS) entry which is preliminary data.</text>
</comment>
<dbReference type="RefSeq" id="WP_304121553.1">
    <property type="nucleotide sequence ID" value="NZ_DYZA01000086.1"/>
</dbReference>
<protein>
    <recommendedName>
        <fullName evidence="1">Ribosomal RNA methyltransferase FtsJ domain-containing protein</fullName>
    </recommendedName>
</protein>
<dbReference type="GO" id="GO:0008168">
    <property type="term" value="F:methyltransferase activity"/>
    <property type="evidence" value="ECO:0007669"/>
    <property type="project" value="InterPro"/>
</dbReference>
<dbReference type="InterPro" id="IPR029063">
    <property type="entry name" value="SAM-dependent_MTases_sf"/>
</dbReference>
<evidence type="ECO:0000313" key="2">
    <source>
        <dbReference type="EMBL" id="HJD96922.1"/>
    </source>
</evidence>
<sequence length="311" mass="34295">MSSKPLIAYVAAKGFEQDLLEELALHHVHVVEVKGNLVLAEGLFPSAWAQNIWLEPFFQPIASVGEAVRVLKSIQRNWKLHPVDFHRRAALIEAQLPPVKARPLVFGQKAPSSPLGAWTLWDHDTLLVSAKCSSAFPDGEVRFEEDRVNPPSRAYLKLWETFTLFDCFPQAGELCVDLGSAPGGWTWVLASLGAKVFSIDKSPIEKRVAAMKGVDHCLGSGFGLEPQTAGYVDWLFSDMACYPERLLGTVKQWLEAGAAGNFVCTIKLQGATDHAVVQAFRDIPGSRVVHLSCNKHELTWVNTKARREGGK</sequence>
<dbReference type="EMBL" id="DYZA01000086">
    <property type="protein sequence ID" value="HJD96922.1"/>
    <property type="molecule type" value="Genomic_DNA"/>
</dbReference>
<dbReference type="GO" id="GO:0032259">
    <property type="term" value="P:methylation"/>
    <property type="evidence" value="ECO:0007669"/>
    <property type="project" value="InterPro"/>
</dbReference>
<organism evidence="2 3">
    <name type="scientific">Mailhella massiliensis</name>
    <dbReference type="NCBI Taxonomy" id="1903261"/>
    <lineage>
        <taxon>Bacteria</taxon>
        <taxon>Pseudomonadati</taxon>
        <taxon>Thermodesulfobacteriota</taxon>
        <taxon>Desulfovibrionia</taxon>
        <taxon>Desulfovibrionales</taxon>
        <taxon>Desulfovibrionaceae</taxon>
        <taxon>Mailhella</taxon>
    </lineage>
</organism>
<dbReference type="Pfam" id="PF01728">
    <property type="entry name" value="FtsJ"/>
    <property type="match status" value="1"/>
</dbReference>
<dbReference type="Gene3D" id="3.40.50.150">
    <property type="entry name" value="Vaccinia Virus protein VP39"/>
    <property type="match status" value="1"/>
</dbReference>
<feature type="domain" description="Ribosomal RNA methyltransferase FtsJ" evidence="1">
    <location>
        <begin position="152"/>
        <end position="240"/>
    </location>
</feature>
<evidence type="ECO:0000259" key="1">
    <source>
        <dbReference type="Pfam" id="PF01728"/>
    </source>
</evidence>
<evidence type="ECO:0000313" key="3">
    <source>
        <dbReference type="Proteomes" id="UP000698963"/>
    </source>
</evidence>
<gene>
    <name evidence="2" type="ORF">K8W16_04685</name>
</gene>
<proteinExistence type="predicted"/>
<dbReference type="SUPFAM" id="SSF53335">
    <property type="entry name" value="S-adenosyl-L-methionine-dependent methyltransferases"/>
    <property type="match status" value="1"/>
</dbReference>